<reference evidence="11" key="2">
    <citation type="submission" date="2022-06" db="UniProtKB">
        <authorList>
            <consortium name="EnsemblMetazoa"/>
        </authorList>
    </citation>
    <scope>IDENTIFICATION</scope>
    <source>
        <strain evidence="11">p50T (Dazao)</strain>
    </source>
</reference>
<comment type="subcellular location">
    <subcellularLocation>
        <location evidence="1">Nucleus</location>
    </subcellularLocation>
</comment>
<evidence type="ECO:0000256" key="6">
    <source>
        <dbReference type="ARBA" id="ARBA00023125"/>
    </source>
</evidence>
<dbReference type="PROSITE" id="PS00028">
    <property type="entry name" value="ZINC_FINGER_C2H2_1"/>
    <property type="match status" value="5"/>
</dbReference>
<keyword evidence="7" id="KW-0539">Nucleus</keyword>
<dbReference type="Pfam" id="PF00096">
    <property type="entry name" value="zf-C2H2"/>
    <property type="match status" value="3"/>
</dbReference>
<evidence type="ECO:0000256" key="9">
    <source>
        <dbReference type="SAM" id="MobiDB-lite"/>
    </source>
</evidence>
<dbReference type="SMART" id="SM00355">
    <property type="entry name" value="ZnF_C2H2"/>
    <property type="match status" value="7"/>
</dbReference>
<evidence type="ECO:0000256" key="8">
    <source>
        <dbReference type="PROSITE-ProRule" id="PRU00042"/>
    </source>
</evidence>
<dbReference type="InterPro" id="IPR036236">
    <property type="entry name" value="Znf_C2H2_sf"/>
</dbReference>
<sequence length="549" mass="62623">MDEADIKTEDDMVLVIVEDEPRDGYEEIVNKFEKNIEEECDVENMIETAAKHGHFIDIKVEPAEEEDTWSQIDYDYCDIKTENEDYENFDDDDDGHQEQDSEPFEDVEYLYDDEEYLPPNDIDIKLGRGQRRSLLRPDEQKSFVNELREQYPELRKNTKKLVNAVSEIMRGTKPPKPPKGSFVKNGNYRECTLCNCLSESLPAAERHYQEKHGQRYLICFACGVDFRSKTNLYKHEKRCISSDATIVLKARASLLGNKARSRPYINHYKNKPPRVFKSNKKFQCSECSATFTVQKTLDSHMNLHKGLRPYRCKTCPAAYTSPTALSRHEKKHLDVQYICDHCGRAFKIKEALIPHLDTHKPYRKFGCHLCDRRYAQKAALQLHIDRVHRNLPPPCACPVCPKRFPRMSLLKTHMMSEHGLNIMTRKMFFKKLPTLSESEMKQVAKVMLKKDVESVAFGGSGAPTPAPTGAPPPAPAGAPPPAPARQPPPPAPDQEYIAGEEIVIPETLSRDEMIDFLKNLDTGGDKTQVFVIKNGDSLKTLQGSFSDVI</sequence>
<dbReference type="GO" id="GO:0005634">
    <property type="term" value="C:nucleus"/>
    <property type="evidence" value="ECO:0007669"/>
    <property type="project" value="UniProtKB-SubCell"/>
</dbReference>
<accession>A0A8R2APT6</accession>
<feature type="compositionally biased region" description="Pro residues" evidence="9">
    <location>
        <begin position="464"/>
        <end position="492"/>
    </location>
</feature>
<feature type="domain" description="C2H2-type" evidence="10">
    <location>
        <begin position="310"/>
        <end position="332"/>
    </location>
</feature>
<dbReference type="PANTHER" id="PTHR24404">
    <property type="entry name" value="ZINC FINGER PROTEIN"/>
    <property type="match status" value="1"/>
</dbReference>
<dbReference type="KEGG" id="bmor:101736657"/>
<organism evidence="11 12">
    <name type="scientific">Bombyx mori</name>
    <name type="common">Silk moth</name>
    <dbReference type="NCBI Taxonomy" id="7091"/>
    <lineage>
        <taxon>Eukaryota</taxon>
        <taxon>Metazoa</taxon>
        <taxon>Ecdysozoa</taxon>
        <taxon>Arthropoda</taxon>
        <taxon>Hexapoda</taxon>
        <taxon>Insecta</taxon>
        <taxon>Pterygota</taxon>
        <taxon>Neoptera</taxon>
        <taxon>Endopterygota</taxon>
        <taxon>Lepidoptera</taxon>
        <taxon>Glossata</taxon>
        <taxon>Ditrysia</taxon>
        <taxon>Bombycoidea</taxon>
        <taxon>Bombycidae</taxon>
        <taxon>Bombycinae</taxon>
        <taxon>Bombyx</taxon>
    </lineage>
</organism>
<evidence type="ECO:0000256" key="1">
    <source>
        <dbReference type="ARBA" id="ARBA00004123"/>
    </source>
</evidence>
<name>A0A8R2APT6_BOMMO</name>
<dbReference type="PROSITE" id="PS50157">
    <property type="entry name" value="ZINC_FINGER_C2H2_2"/>
    <property type="match status" value="4"/>
</dbReference>
<reference evidence="12" key="1">
    <citation type="journal article" date="2008" name="Insect Biochem. Mol. Biol.">
        <title>The genome of a lepidopteran model insect, the silkworm Bombyx mori.</title>
        <authorList>
            <consortium name="International Silkworm Genome Consortium"/>
        </authorList>
    </citation>
    <scope>NUCLEOTIDE SEQUENCE [LARGE SCALE GENOMIC DNA]</scope>
    <source>
        <strain evidence="12">p50T</strain>
    </source>
</reference>
<evidence type="ECO:0000313" key="11">
    <source>
        <dbReference type="EnsemblMetazoa" id="XP_004925192.2"/>
    </source>
</evidence>
<feature type="domain" description="C2H2-type" evidence="10">
    <location>
        <begin position="337"/>
        <end position="364"/>
    </location>
</feature>
<evidence type="ECO:0000256" key="2">
    <source>
        <dbReference type="ARBA" id="ARBA00022723"/>
    </source>
</evidence>
<evidence type="ECO:0000313" key="12">
    <source>
        <dbReference type="Proteomes" id="UP000005204"/>
    </source>
</evidence>
<keyword evidence="5" id="KW-0862">Zinc</keyword>
<keyword evidence="2" id="KW-0479">Metal-binding</keyword>
<dbReference type="Proteomes" id="UP000005204">
    <property type="component" value="Unassembled WGS sequence"/>
</dbReference>
<protein>
    <recommendedName>
        <fullName evidence="10">C2H2-type domain-containing protein</fullName>
    </recommendedName>
</protein>
<evidence type="ECO:0000256" key="7">
    <source>
        <dbReference type="ARBA" id="ARBA00023242"/>
    </source>
</evidence>
<dbReference type="SMR" id="A0A8R2APT6"/>
<evidence type="ECO:0000259" key="10">
    <source>
        <dbReference type="PROSITE" id="PS50157"/>
    </source>
</evidence>
<dbReference type="SUPFAM" id="SSF57667">
    <property type="entry name" value="beta-beta-alpha zinc fingers"/>
    <property type="match status" value="3"/>
</dbReference>
<dbReference type="GO" id="GO:0008270">
    <property type="term" value="F:zinc ion binding"/>
    <property type="evidence" value="ECO:0007669"/>
    <property type="project" value="UniProtKB-KW"/>
</dbReference>
<dbReference type="RefSeq" id="XP_004925192.2">
    <property type="nucleotide sequence ID" value="XM_004925135.5"/>
</dbReference>
<dbReference type="GO" id="GO:0000978">
    <property type="term" value="F:RNA polymerase II cis-regulatory region sequence-specific DNA binding"/>
    <property type="evidence" value="ECO:0007669"/>
    <property type="project" value="TreeGrafter"/>
</dbReference>
<dbReference type="GeneID" id="101736657"/>
<keyword evidence="12" id="KW-1185">Reference proteome</keyword>
<dbReference type="EnsemblMetazoa" id="XM_004925135.4">
    <property type="protein sequence ID" value="XP_004925192.2"/>
    <property type="gene ID" value="LOC101736657"/>
</dbReference>
<keyword evidence="6" id="KW-0238">DNA-binding</keyword>
<dbReference type="InterPro" id="IPR050589">
    <property type="entry name" value="Ikaros_C2H2-ZF"/>
</dbReference>
<keyword evidence="3" id="KW-0677">Repeat</keyword>
<dbReference type="Gene3D" id="3.30.160.60">
    <property type="entry name" value="Classic Zinc Finger"/>
    <property type="match status" value="3"/>
</dbReference>
<feature type="domain" description="C2H2-type" evidence="10">
    <location>
        <begin position="365"/>
        <end position="393"/>
    </location>
</feature>
<feature type="region of interest" description="Disordered" evidence="9">
    <location>
        <begin position="458"/>
        <end position="494"/>
    </location>
</feature>
<feature type="domain" description="C2H2-type" evidence="10">
    <location>
        <begin position="282"/>
        <end position="309"/>
    </location>
</feature>
<keyword evidence="4 8" id="KW-0863">Zinc-finger</keyword>
<dbReference type="GO" id="GO:0003700">
    <property type="term" value="F:DNA-binding transcription factor activity"/>
    <property type="evidence" value="ECO:0007669"/>
    <property type="project" value="TreeGrafter"/>
</dbReference>
<evidence type="ECO:0000256" key="3">
    <source>
        <dbReference type="ARBA" id="ARBA00022737"/>
    </source>
</evidence>
<dbReference type="PANTHER" id="PTHR24404:SF114">
    <property type="entry name" value="KLUMPFUSS, ISOFORM B-RELATED"/>
    <property type="match status" value="1"/>
</dbReference>
<evidence type="ECO:0000256" key="4">
    <source>
        <dbReference type="ARBA" id="ARBA00022771"/>
    </source>
</evidence>
<evidence type="ECO:0000256" key="5">
    <source>
        <dbReference type="ARBA" id="ARBA00022833"/>
    </source>
</evidence>
<dbReference type="AlphaFoldDB" id="A0A8R2APT6"/>
<proteinExistence type="predicted"/>
<dbReference type="GO" id="GO:0006357">
    <property type="term" value="P:regulation of transcription by RNA polymerase II"/>
    <property type="evidence" value="ECO:0007669"/>
    <property type="project" value="TreeGrafter"/>
</dbReference>
<dbReference type="InterPro" id="IPR013087">
    <property type="entry name" value="Znf_C2H2_type"/>
</dbReference>